<keyword evidence="6 9" id="KW-0812">Transmembrane</keyword>
<keyword evidence="12" id="KW-1185">Reference proteome</keyword>
<keyword evidence="8 9" id="KW-0472">Membrane</keyword>
<proteinExistence type="inferred from homology"/>
<gene>
    <name evidence="11" type="ORF">BAU18_001328</name>
</gene>
<feature type="domain" description="ABC transmembrane type-2" evidence="10">
    <location>
        <begin position="27"/>
        <end position="257"/>
    </location>
</feature>
<evidence type="ECO:0000256" key="1">
    <source>
        <dbReference type="ARBA" id="ARBA00004429"/>
    </source>
</evidence>
<evidence type="ECO:0000256" key="8">
    <source>
        <dbReference type="ARBA" id="ARBA00023136"/>
    </source>
</evidence>
<evidence type="ECO:0000313" key="11">
    <source>
        <dbReference type="EMBL" id="MEO1781740.1"/>
    </source>
</evidence>
<keyword evidence="3 9" id="KW-0813">Transport</keyword>
<dbReference type="InterPro" id="IPR047817">
    <property type="entry name" value="ABC2_TM_bact-type"/>
</dbReference>
<accession>A0ABV0F110</accession>
<dbReference type="PANTHER" id="PTHR30413">
    <property type="entry name" value="INNER MEMBRANE TRANSPORT PERMEASE"/>
    <property type="match status" value="1"/>
</dbReference>
<feature type="transmembrane region" description="Helical" evidence="9">
    <location>
        <begin position="101"/>
        <end position="126"/>
    </location>
</feature>
<dbReference type="Pfam" id="PF01061">
    <property type="entry name" value="ABC2_membrane"/>
    <property type="match status" value="1"/>
</dbReference>
<evidence type="ECO:0000256" key="2">
    <source>
        <dbReference type="ARBA" id="ARBA00007783"/>
    </source>
</evidence>
<evidence type="ECO:0000256" key="4">
    <source>
        <dbReference type="ARBA" id="ARBA00022475"/>
    </source>
</evidence>
<feature type="transmembrane region" description="Helical" evidence="9">
    <location>
        <begin position="234"/>
        <end position="254"/>
    </location>
</feature>
<protein>
    <recommendedName>
        <fullName evidence="9">Transport permease protein</fullName>
    </recommendedName>
</protein>
<dbReference type="PANTHER" id="PTHR30413:SF8">
    <property type="entry name" value="TRANSPORT PERMEASE PROTEIN"/>
    <property type="match status" value="1"/>
</dbReference>
<dbReference type="RefSeq" id="WP_161868457.1">
    <property type="nucleotide sequence ID" value="NZ_JBMRGR010000002.1"/>
</dbReference>
<comment type="similarity">
    <text evidence="2 9">Belongs to the ABC-2 integral membrane protein family.</text>
</comment>
<evidence type="ECO:0000256" key="9">
    <source>
        <dbReference type="RuleBase" id="RU361157"/>
    </source>
</evidence>
<evidence type="ECO:0000256" key="6">
    <source>
        <dbReference type="ARBA" id="ARBA00022692"/>
    </source>
</evidence>
<name>A0ABV0F110_9ENTE</name>
<evidence type="ECO:0000256" key="7">
    <source>
        <dbReference type="ARBA" id="ARBA00022989"/>
    </source>
</evidence>
<sequence>MFERKNLILLRELVRTDFKLRYQGSVIGYIWSVLKPLMLFAVMYVVFIKFLRFGADVPHFAIALLLGMVLWNFFVETTNLGMMSIVSRGDLIRKLSFPTEIIVVSISLNALINLLISLVIVLFFGLINGVEISGWAILSPLLLLELYAFSLGVAFILATIYVRFRDLGPIWEVIIQVGMYGTPLIYPVSMVLAQSEVIAKLLLFNPMAQIIQDLRYLLTSPANLTIWQLVDQKWLVVIPYLLPWLFLVVGYRYFKKHAKKFAEII</sequence>
<comment type="caution">
    <text evidence="11">The sequence shown here is derived from an EMBL/GenBank/DDBJ whole genome shotgun (WGS) entry which is preliminary data.</text>
</comment>
<evidence type="ECO:0000256" key="5">
    <source>
        <dbReference type="ARBA" id="ARBA00022519"/>
    </source>
</evidence>
<organism evidence="11 12">
    <name type="scientific">Enterococcus diestrammenae</name>
    <dbReference type="NCBI Taxonomy" id="1155073"/>
    <lineage>
        <taxon>Bacteria</taxon>
        <taxon>Bacillati</taxon>
        <taxon>Bacillota</taxon>
        <taxon>Bacilli</taxon>
        <taxon>Lactobacillales</taxon>
        <taxon>Enterococcaceae</taxon>
        <taxon>Enterococcus</taxon>
    </lineage>
</organism>
<reference evidence="12" key="1">
    <citation type="submission" date="2016-06" db="EMBL/GenBank/DDBJ databases">
        <title>Four novel species of enterococci isolated from chicken manure.</title>
        <authorList>
            <person name="Van Tyne D."/>
        </authorList>
    </citation>
    <scope>NUCLEOTIDE SEQUENCE [LARGE SCALE GENOMIC DNA]</scope>
    <source>
        <strain evidence="12">JM9A</strain>
    </source>
</reference>
<evidence type="ECO:0000259" key="10">
    <source>
        <dbReference type="PROSITE" id="PS51012"/>
    </source>
</evidence>
<feature type="transmembrane region" description="Helical" evidence="9">
    <location>
        <begin position="26"/>
        <end position="48"/>
    </location>
</feature>
<keyword evidence="5" id="KW-0997">Cell inner membrane</keyword>
<feature type="transmembrane region" description="Helical" evidence="9">
    <location>
        <begin position="132"/>
        <end position="161"/>
    </location>
</feature>
<evidence type="ECO:0000313" key="12">
    <source>
        <dbReference type="Proteomes" id="UP001429357"/>
    </source>
</evidence>
<dbReference type="PROSITE" id="PS51012">
    <property type="entry name" value="ABC_TM2"/>
    <property type="match status" value="1"/>
</dbReference>
<keyword evidence="4 9" id="KW-1003">Cell membrane</keyword>
<comment type="subcellular location">
    <subcellularLocation>
        <location evidence="1">Cell inner membrane</location>
        <topology evidence="1">Multi-pass membrane protein</topology>
    </subcellularLocation>
    <subcellularLocation>
        <location evidence="9">Cell membrane</location>
        <topology evidence="9">Multi-pass membrane protein</topology>
    </subcellularLocation>
</comment>
<reference evidence="11 12" key="2">
    <citation type="submission" date="2024-02" db="EMBL/GenBank/DDBJ databases">
        <title>The Genome Sequence of Enterococcus diestrammenae JM9A.</title>
        <authorList>
            <person name="Earl A."/>
            <person name="Manson A."/>
            <person name="Gilmore M."/>
            <person name="Sanders J."/>
            <person name="Shea T."/>
            <person name="Howe W."/>
            <person name="Livny J."/>
            <person name="Cuomo C."/>
            <person name="Neafsey D."/>
            <person name="Birren B."/>
        </authorList>
    </citation>
    <scope>NUCLEOTIDE SEQUENCE [LARGE SCALE GENOMIC DNA]</scope>
    <source>
        <strain evidence="11 12">JM9A</strain>
    </source>
</reference>
<dbReference type="Proteomes" id="UP001429357">
    <property type="component" value="Unassembled WGS sequence"/>
</dbReference>
<dbReference type="InterPro" id="IPR013525">
    <property type="entry name" value="ABC2_TM"/>
</dbReference>
<evidence type="ECO:0000256" key="3">
    <source>
        <dbReference type="ARBA" id="ARBA00022448"/>
    </source>
</evidence>
<dbReference type="EMBL" id="MAEI02000001">
    <property type="protein sequence ID" value="MEO1781740.1"/>
    <property type="molecule type" value="Genomic_DNA"/>
</dbReference>
<keyword evidence="7 9" id="KW-1133">Transmembrane helix</keyword>
<feature type="transmembrane region" description="Helical" evidence="9">
    <location>
        <begin position="60"/>
        <end position="80"/>
    </location>
</feature>
<feature type="transmembrane region" description="Helical" evidence="9">
    <location>
        <begin position="173"/>
        <end position="193"/>
    </location>
</feature>